<dbReference type="KEGG" id="fek:C1H87_04480"/>
<keyword evidence="6 10" id="KW-0378">Hydrolase</keyword>
<dbReference type="PROSITE" id="PS00608">
    <property type="entry name" value="GLYCOSYL_HYDROL_F2_2"/>
    <property type="match status" value="1"/>
</dbReference>
<dbReference type="InterPro" id="IPR023232">
    <property type="entry name" value="Glyco_hydro_2_AS"/>
</dbReference>
<evidence type="ECO:0000256" key="7">
    <source>
        <dbReference type="ARBA" id="ARBA00022837"/>
    </source>
</evidence>
<evidence type="ECO:0000256" key="6">
    <source>
        <dbReference type="ARBA" id="ARBA00022801"/>
    </source>
</evidence>
<evidence type="ECO:0000256" key="10">
    <source>
        <dbReference type="RuleBase" id="RU361154"/>
    </source>
</evidence>
<dbReference type="InterPro" id="IPR050347">
    <property type="entry name" value="Bact_Beta-galactosidase"/>
</dbReference>
<proteinExistence type="inferred from homology"/>
<evidence type="ECO:0000256" key="9">
    <source>
        <dbReference type="ARBA" id="ARBA00032230"/>
    </source>
</evidence>
<dbReference type="SUPFAM" id="SSF49303">
    <property type="entry name" value="beta-Galactosidase/glucuronidase domain"/>
    <property type="match status" value="2"/>
</dbReference>
<reference evidence="12 13" key="1">
    <citation type="submission" date="2018-01" db="EMBL/GenBank/DDBJ databases">
        <title>Complete genome sequence of Flavivirga eckloniae ECD14 isolated from seaweed Ecklonia cava.</title>
        <authorList>
            <person name="Lee J.H."/>
            <person name="Baik K.S."/>
            <person name="Seong C.N."/>
        </authorList>
    </citation>
    <scope>NUCLEOTIDE SEQUENCE [LARGE SCALE GENOMIC DNA]</scope>
    <source>
        <strain evidence="12 13">ECD14</strain>
    </source>
</reference>
<evidence type="ECO:0000256" key="5">
    <source>
        <dbReference type="ARBA" id="ARBA00012756"/>
    </source>
</evidence>
<dbReference type="GO" id="GO:0004565">
    <property type="term" value="F:beta-galactosidase activity"/>
    <property type="evidence" value="ECO:0007669"/>
    <property type="project" value="UniProtKB-EC"/>
</dbReference>
<comment type="subunit">
    <text evidence="4">Monomer.</text>
</comment>
<dbReference type="InterPro" id="IPR013783">
    <property type="entry name" value="Ig-like_fold"/>
</dbReference>
<dbReference type="SUPFAM" id="SSF49785">
    <property type="entry name" value="Galactose-binding domain-like"/>
    <property type="match status" value="1"/>
</dbReference>
<dbReference type="GO" id="GO:0009341">
    <property type="term" value="C:beta-galactosidase complex"/>
    <property type="evidence" value="ECO:0007669"/>
    <property type="project" value="InterPro"/>
</dbReference>
<dbReference type="InterPro" id="IPR006102">
    <property type="entry name" value="Ig-like_GH2"/>
</dbReference>
<evidence type="ECO:0000256" key="8">
    <source>
        <dbReference type="ARBA" id="ARBA00023295"/>
    </source>
</evidence>
<dbReference type="PANTHER" id="PTHR46323">
    <property type="entry name" value="BETA-GALACTOSIDASE"/>
    <property type="match status" value="1"/>
</dbReference>
<dbReference type="InterPro" id="IPR006104">
    <property type="entry name" value="Glyco_hydro_2_N"/>
</dbReference>
<dbReference type="Gene3D" id="2.70.98.10">
    <property type="match status" value="1"/>
</dbReference>
<dbReference type="InterPro" id="IPR006103">
    <property type="entry name" value="Glyco_hydro_2_cat"/>
</dbReference>
<dbReference type="OrthoDB" id="9801077at2"/>
<dbReference type="GO" id="GO:0030246">
    <property type="term" value="F:carbohydrate binding"/>
    <property type="evidence" value="ECO:0007669"/>
    <property type="project" value="InterPro"/>
</dbReference>
<feature type="domain" description="Beta galactosidase small chain/" evidence="11">
    <location>
        <begin position="813"/>
        <end position="1083"/>
    </location>
</feature>
<organism evidence="12 13">
    <name type="scientific">Flavivirga eckloniae</name>
    <dbReference type="NCBI Taxonomy" id="1803846"/>
    <lineage>
        <taxon>Bacteria</taxon>
        <taxon>Pseudomonadati</taxon>
        <taxon>Bacteroidota</taxon>
        <taxon>Flavobacteriia</taxon>
        <taxon>Flavobacteriales</taxon>
        <taxon>Flavobacteriaceae</taxon>
        <taxon>Flavivirga</taxon>
    </lineage>
</organism>
<dbReference type="Gene3D" id="3.20.20.80">
    <property type="entry name" value="Glycosidases"/>
    <property type="match status" value="1"/>
</dbReference>
<evidence type="ECO:0000256" key="4">
    <source>
        <dbReference type="ARBA" id="ARBA00011245"/>
    </source>
</evidence>
<keyword evidence="7" id="KW-0106">Calcium</keyword>
<keyword evidence="13" id="KW-1185">Reference proteome</keyword>
<comment type="cofactor">
    <cofactor evidence="2">
        <name>Ca(2+)</name>
        <dbReference type="ChEBI" id="CHEBI:29108"/>
    </cofactor>
</comment>
<dbReference type="AlphaFoldDB" id="A0A2K9PN40"/>
<evidence type="ECO:0000256" key="1">
    <source>
        <dbReference type="ARBA" id="ARBA00001412"/>
    </source>
</evidence>
<keyword evidence="8 10" id="KW-0326">Glycosidase</keyword>
<accession>A0A2K9PN40</accession>
<dbReference type="InterPro" id="IPR023230">
    <property type="entry name" value="Glyco_hydro_2_CS"/>
</dbReference>
<comment type="catalytic activity">
    <reaction evidence="1 10">
        <text>Hydrolysis of terminal non-reducing beta-D-galactose residues in beta-D-galactosides.</text>
        <dbReference type="EC" id="3.2.1.23"/>
    </reaction>
</comment>
<dbReference type="Pfam" id="PF16353">
    <property type="entry name" value="LacZ_4"/>
    <property type="match status" value="1"/>
</dbReference>
<gene>
    <name evidence="12" type="ORF">C1H87_04480</name>
</gene>
<dbReference type="InterPro" id="IPR032312">
    <property type="entry name" value="LacZ_4"/>
</dbReference>
<comment type="similarity">
    <text evidence="3 10">Belongs to the glycosyl hydrolase 2 family.</text>
</comment>
<dbReference type="PROSITE" id="PS00719">
    <property type="entry name" value="GLYCOSYL_HYDROL_F2_1"/>
    <property type="match status" value="1"/>
</dbReference>
<dbReference type="InterPro" id="IPR006101">
    <property type="entry name" value="Glyco_hydro_2"/>
</dbReference>
<dbReference type="Gene3D" id="2.60.120.260">
    <property type="entry name" value="Galactose-binding domain-like"/>
    <property type="match status" value="1"/>
</dbReference>
<dbReference type="SUPFAM" id="SSF51445">
    <property type="entry name" value="(Trans)glycosidases"/>
    <property type="match status" value="1"/>
</dbReference>
<dbReference type="InterPro" id="IPR011013">
    <property type="entry name" value="Gal_mutarotase_sf_dom"/>
</dbReference>
<dbReference type="InterPro" id="IPR036156">
    <property type="entry name" value="Beta-gal/glucu_dom_sf"/>
</dbReference>
<evidence type="ECO:0000259" key="11">
    <source>
        <dbReference type="SMART" id="SM01038"/>
    </source>
</evidence>
<sequence>MKQIVFAPIFKRLLTNDIMFNSSNLRFTFVLSMLVLLSGFNVDGQTVQPELWQNQHVFGINKLPARATSYSYKETGSALEGNREASRLMMLNGAWKFKFAKQVKDKPNDFYKLDFDYSSWGSIEVPSCWEMKGYGTPIYTNSTYPFSANPPYIDRANPVGSYIKEFEIPSNWNDDEIVLHFGGVSSAFNCWLNGAFIGYSQDSRLPAEFNITKLLKPGKNTLAVQVYRWSDGSYLEDQDHWRMSGIHREVMLLAQPKVAINDFFVRTKLDSTYTNAVLQVRPEIAIDEALDAKAYTITAQLYDHENKPVIKNDLSINVDDIVNEFYPQRDNVYFALLETELKGIKTWNSEHPYLYTLVFNLKDKAGNTVEARSTKVGFRDIRFSSSHELLVNGVPIKIIGVNRHDHSPTGGKTVTRAEMEQDIFLLKQNNFNSIRTSHYPNDPFIYELCDKYGIYVMDEANIESHGVRGELGNTPSWNASMMDRVIRMVERDKNHPSIISWSFGNESGCGPTFAGMSGYVKDFDPSRFIHYEGAQGDPNHPEYAKIESEKYEAYMEKFYSNPTDPRYVDVLSRMYPYLEQLEGMAISPYINRPILMCEYAHSMGNSLGNLKEYWDMIYSYDNLIGGYIWDMIDQGIERTAKNGKKYFAYGGDFGDTPNDGNVSINGVFNSDKSLRPQSYECKYVFQPVVISAVDIKKGTIALENRFNFTDLSSYQFTWELVRNGKKMQQGEFDGPNIKPGKTGEVDLNFKKIKFQKEDDYWVQIKMFSKQKKDWADTGYLIAEEQLMIQEAQPQLKQIKTKSPELIEDDKLIQIKGAGFSVVFNKELGALSTVAIKGKIAVEKPLLPNLWRVPTDNDGWGWNTPRELEVWKNAKTNMKLESLNAEKQANTIVVKIKREVPDAAIIEETYTVFGNGAIDVDFNIQVNETAPELIRVGMQTAINKNFVDVQYYGKGPHENYIDRNRSAFKGIYSMKTDALTESYVKPQECGNRTGVEWLVLKGDKGSKLKVEAKDKIAFSVWPFSEENLATSDFTWQLEEAKYYTLNIDLIQAGIGGIDSWSIKARPINTYRLLKKEYAFGFRLSF</sequence>
<dbReference type="InterPro" id="IPR014718">
    <property type="entry name" value="GH-type_carb-bd"/>
</dbReference>
<dbReference type="RefSeq" id="WP_102754666.1">
    <property type="nucleotide sequence ID" value="NZ_CP025791.1"/>
</dbReference>
<dbReference type="Pfam" id="PF02837">
    <property type="entry name" value="Glyco_hydro_2_N"/>
    <property type="match status" value="1"/>
</dbReference>
<dbReference type="GO" id="GO:0005990">
    <property type="term" value="P:lactose catabolic process"/>
    <property type="evidence" value="ECO:0007669"/>
    <property type="project" value="TreeGrafter"/>
</dbReference>
<evidence type="ECO:0000256" key="2">
    <source>
        <dbReference type="ARBA" id="ARBA00001913"/>
    </source>
</evidence>
<dbReference type="Gene3D" id="2.60.40.10">
    <property type="entry name" value="Immunoglobulins"/>
    <property type="match status" value="2"/>
</dbReference>
<dbReference type="Proteomes" id="UP000235826">
    <property type="component" value="Chromosome"/>
</dbReference>
<protein>
    <recommendedName>
        <fullName evidence="5 10">Beta-galactosidase</fullName>
        <ecNumber evidence="5 10">3.2.1.23</ecNumber>
    </recommendedName>
    <alternativeName>
        <fullName evidence="9 10">Lactase</fullName>
    </alternativeName>
</protein>
<dbReference type="SMART" id="SM01038">
    <property type="entry name" value="Bgal_small_N"/>
    <property type="match status" value="1"/>
</dbReference>
<dbReference type="InterPro" id="IPR004199">
    <property type="entry name" value="B-gal_small/dom_5"/>
</dbReference>
<evidence type="ECO:0000256" key="3">
    <source>
        <dbReference type="ARBA" id="ARBA00007401"/>
    </source>
</evidence>
<dbReference type="EC" id="3.2.1.23" evidence="5 10"/>
<dbReference type="Pfam" id="PF00703">
    <property type="entry name" value="Glyco_hydro_2"/>
    <property type="match status" value="1"/>
</dbReference>
<name>A0A2K9PN40_9FLAO</name>
<dbReference type="Pfam" id="PF02929">
    <property type="entry name" value="Bgal_small_N"/>
    <property type="match status" value="1"/>
</dbReference>
<evidence type="ECO:0000313" key="13">
    <source>
        <dbReference type="Proteomes" id="UP000235826"/>
    </source>
</evidence>
<dbReference type="PANTHER" id="PTHR46323:SF2">
    <property type="entry name" value="BETA-GALACTOSIDASE"/>
    <property type="match status" value="1"/>
</dbReference>
<evidence type="ECO:0000313" key="12">
    <source>
        <dbReference type="EMBL" id="AUP78007.1"/>
    </source>
</evidence>
<dbReference type="InterPro" id="IPR017853">
    <property type="entry name" value="GH"/>
</dbReference>
<dbReference type="EMBL" id="CP025791">
    <property type="protein sequence ID" value="AUP78007.1"/>
    <property type="molecule type" value="Genomic_DNA"/>
</dbReference>
<dbReference type="Pfam" id="PF02836">
    <property type="entry name" value="Glyco_hydro_2_C"/>
    <property type="match status" value="1"/>
</dbReference>
<dbReference type="InterPro" id="IPR008979">
    <property type="entry name" value="Galactose-bd-like_sf"/>
</dbReference>
<dbReference type="PRINTS" id="PR00132">
    <property type="entry name" value="GLHYDRLASE2"/>
</dbReference>
<dbReference type="SUPFAM" id="SSF74650">
    <property type="entry name" value="Galactose mutarotase-like"/>
    <property type="match status" value="1"/>
</dbReference>